<comment type="caution">
    <text evidence="4">The sequence shown here is derived from an EMBL/GenBank/DDBJ whole genome shotgun (WGS) entry which is preliminary data.</text>
</comment>
<sequence length="552" mass="62945">MAGCKPAATPMNQKEKFCKEDGAEKVDEKLYRSLIGCLMYLSASRPDILHAVSLLSRYMNCASRIHFQAAKRVLRYVKDTIDFGIRYHYVKSFRLHGYSDSDWAGCADDMRSTSVEVEYVAATAVVNQALWIRKLMTDLHMEQQDNTQIFVDNQAAISISNNPMFHGKTKHFKIKLYFLREAHKEGEVKLIYSTTEEQSVDILTKAFPKARYEFLRQRLGIGEVYNAMRLSYDDLDHKEQKILLDLVCFFMGLNMKVDHIKVLLKDSEKDDSVAVGLERLKDKALITISEDNVISMHDIIQEKASEIVRLESIVDPGNRSQLMHPDDTYEVLKYNKGTEAIRSIRADLSVIRKLQEFFCGKPGILDLSHNQVEKLWDGVQNLVNLKEVKVSGSENLKELPDLSEATNLEVLDINFCPRLTSVTPSIFSLNRLERLSVAYCSLTKITSKNHLSSLRYLNLESCKKLREFSVASENMIELDLSSTCVNAFTSSFGCQSKLKILQLRESGIESLPSSFKKLTRLQYLNVYKSKELCTLTELPTSLEILTPQIAQH</sequence>
<protein>
    <submittedName>
        <fullName evidence="4">Copia protein</fullName>
    </submittedName>
</protein>
<dbReference type="SUPFAM" id="SSF46785">
    <property type="entry name" value="Winged helix' DNA-binding domain"/>
    <property type="match status" value="1"/>
</dbReference>
<organism evidence="4 5">
    <name type="scientific">Glycine soja</name>
    <name type="common">Wild soybean</name>
    <dbReference type="NCBI Taxonomy" id="3848"/>
    <lineage>
        <taxon>Eukaryota</taxon>
        <taxon>Viridiplantae</taxon>
        <taxon>Streptophyta</taxon>
        <taxon>Embryophyta</taxon>
        <taxon>Tracheophyta</taxon>
        <taxon>Spermatophyta</taxon>
        <taxon>Magnoliopsida</taxon>
        <taxon>eudicotyledons</taxon>
        <taxon>Gunneridae</taxon>
        <taxon>Pentapetalae</taxon>
        <taxon>rosids</taxon>
        <taxon>fabids</taxon>
        <taxon>Fabales</taxon>
        <taxon>Fabaceae</taxon>
        <taxon>Papilionoideae</taxon>
        <taxon>50 kb inversion clade</taxon>
        <taxon>NPAAA clade</taxon>
        <taxon>indigoferoid/millettioid clade</taxon>
        <taxon>Phaseoleae</taxon>
        <taxon>Glycine</taxon>
        <taxon>Glycine subgen. Soja</taxon>
    </lineage>
</organism>
<dbReference type="PANTHER" id="PTHR11439:SF503">
    <property type="entry name" value="CYSTEINE-RICH RLK (RECEPTOR-LIKE PROTEIN KINASE) 8"/>
    <property type="match status" value="1"/>
</dbReference>
<gene>
    <name evidence="4" type="ORF">D0Y65_006094</name>
</gene>
<dbReference type="InterPro" id="IPR032675">
    <property type="entry name" value="LRR_dom_sf"/>
</dbReference>
<dbReference type="EMBL" id="QZWG01000003">
    <property type="protein sequence ID" value="RZC19132.1"/>
    <property type="molecule type" value="Genomic_DNA"/>
</dbReference>
<evidence type="ECO:0000256" key="1">
    <source>
        <dbReference type="ARBA" id="ARBA00022737"/>
    </source>
</evidence>
<evidence type="ECO:0000256" key="2">
    <source>
        <dbReference type="ARBA" id="ARBA00022821"/>
    </source>
</evidence>
<dbReference type="InterPro" id="IPR058192">
    <property type="entry name" value="WHD_ROQ1-like"/>
</dbReference>
<feature type="domain" description="Disease resistance protein Roq1-like winged-helix" evidence="3">
    <location>
        <begin position="237"/>
        <end position="311"/>
    </location>
</feature>
<dbReference type="InterPro" id="IPR036390">
    <property type="entry name" value="WH_DNA-bd_sf"/>
</dbReference>
<dbReference type="CDD" id="cd09272">
    <property type="entry name" value="RNase_HI_RT_Ty1"/>
    <property type="match status" value="1"/>
</dbReference>
<evidence type="ECO:0000313" key="4">
    <source>
        <dbReference type="EMBL" id="RZC19132.1"/>
    </source>
</evidence>
<keyword evidence="2" id="KW-0611">Plant defense</keyword>
<dbReference type="GO" id="GO:0006952">
    <property type="term" value="P:defense response"/>
    <property type="evidence" value="ECO:0007669"/>
    <property type="project" value="UniProtKB-KW"/>
</dbReference>
<dbReference type="SUPFAM" id="SSF52058">
    <property type="entry name" value="L domain-like"/>
    <property type="match status" value="1"/>
</dbReference>
<keyword evidence="5" id="KW-1185">Reference proteome</keyword>
<dbReference type="InterPro" id="IPR036388">
    <property type="entry name" value="WH-like_DNA-bd_sf"/>
</dbReference>
<dbReference type="Proteomes" id="UP000289340">
    <property type="component" value="Chromosome 3"/>
</dbReference>
<keyword evidence="1" id="KW-0677">Repeat</keyword>
<dbReference type="PANTHER" id="PTHR11439">
    <property type="entry name" value="GAG-POL-RELATED RETROTRANSPOSON"/>
    <property type="match status" value="1"/>
</dbReference>
<evidence type="ECO:0000313" key="5">
    <source>
        <dbReference type="Proteomes" id="UP000289340"/>
    </source>
</evidence>
<dbReference type="Gene3D" id="1.10.10.10">
    <property type="entry name" value="Winged helix-like DNA-binding domain superfamily/Winged helix DNA-binding domain"/>
    <property type="match status" value="1"/>
</dbReference>
<dbReference type="Gene3D" id="3.80.10.10">
    <property type="entry name" value="Ribonuclease Inhibitor"/>
    <property type="match status" value="2"/>
</dbReference>
<dbReference type="Pfam" id="PF23282">
    <property type="entry name" value="WHD_ROQ1"/>
    <property type="match status" value="1"/>
</dbReference>
<reference evidence="4 5" key="1">
    <citation type="submission" date="2018-09" db="EMBL/GenBank/DDBJ databases">
        <title>A high-quality reference genome of wild soybean provides a powerful tool to mine soybean genomes.</title>
        <authorList>
            <person name="Xie M."/>
            <person name="Chung C.Y.L."/>
            <person name="Li M.-W."/>
            <person name="Wong F.-L."/>
            <person name="Chan T.-F."/>
            <person name="Lam H.-M."/>
        </authorList>
    </citation>
    <scope>NUCLEOTIDE SEQUENCE [LARGE SCALE GENOMIC DNA]</scope>
    <source>
        <strain evidence="5">cv. W05</strain>
        <tissue evidence="4">Hypocotyl of etiolated seedlings</tissue>
    </source>
</reference>
<proteinExistence type="predicted"/>
<name>A0A445L774_GLYSO</name>
<accession>A0A445L774</accession>
<dbReference type="AlphaFoldDB" id="A0A445L774"/>
<evidence type="ECO:0000259" key="3">
    <source>
        <dbReference type="Pfam" id="PF23282"/>
    </source>
</evidence>